<keyword evidence="3 5" id="KW-1133">Transmembrane helix</keyword>
<dbReference type="Proteomes" id="UP001165366">
    <property type="component" value="Unassembled WGS sequence"/>
</dbReference>
<organism evidence="6 7">
    <name type="scientific">Rhodohalobacter sulfatireducens</name>
    <dbReference type="NCBI Taxonomy" id="2911366"/>
    <lineage>
        <taxon>Bacteria</taxon>
        <taxon>Pseudomonadati</taxon>
        <taxon>Balneolota</taxon>
        <taxon>Balneolia</taxon>
        <taxon>Balneolales</taxon>
        <taxon>Balneolaceae</taxon>
        <taxon>Rhodohalobacter</taxon>
    </lineage>
</organism>
<protein>
    <submittedName>
        <fullName evidence="6">Isoprenylcysteine carboxylmethyltransferase family protein</fullName>
    </submittedName>
</protein>
<evidence type="ECO:0000313" key="7">
    <source>
        <dbReference type="Proteomes" id="UP001165366"/>
    </source>
</evidence>
<evidence type="ECO:0000256" key="3">
    <source>
        <dbReference type="ARBA" id="ARBA00022989"/>
    </source>
</evidence>
<dbReference type="PANTHER" id="PTHR12714:SF24">
    <property type="entry name" value="SLR1182 PROTEIN"/>
    <property type="match status" value="1"/>
</dbReference>
<dbReference type="Pfam" id="PF04191">
    <property type="entry name" value="PEMT"/>
    <property type="match status" value="1"/>
</dbReference>
<sequence length="153" mass="17857">MKFLECKIPPALQFIIIAALMWWISDSIPDLNYSSSQLKWLGISLFSVGVFIGLLGVYEFWKQRTTVDPHKPEKASSFVDTGIYRFSRNPMYLGLLVVLIGILFYFANPVNILPVIGFVLYMNRFQIIPEERVMANKFGEDFFEYKQSVRRWL</sequence>
<reference evidence="6" key="2">
    <citation type="submission" date="2024-05" db="EMBL/GenBank/DDBJ databases">
        <title>Rhodohalobacter halophilus gen. nov., sp. nov., a moderately halophilic member of the family Balneolaceae.</title>
        <authorList>
            <person name="Xia J."/>
        </authorList>
    </citation>
    <scope>NUCLEOTIDE SEQUENCE</scope>
    <source>
        <strain evidence="6">WB101</strain>
    </source>
</reference>
<keyword evidence="4 5" id="KW-0472">Membrane</keyword>
<comment type="caution">
    <text evidence="6">The sequence shown here is derived from an EMBL/GenBank/DDBJ whole genome shotgun (WGS) entry which is preliminary data.</text>
</comment>
<evidence type="ECO:0000256" key="4">
    <source>
        <dbReference type="ARBA" id="ARBA00023136"/>
    </source>
</evidence>
<feature type="transmembrane region" description="Helical" evidence="5">
    <location>
        <begin position="40"/>
        <end position="61"/>
    </location>
</feature>
<name>A0ABS9KGA7_9BACT</name>
<reference evidence="6" key="1">
    <citation type="submission" date="2022-01" db="EMBL/GenBank/DDBJ databases">
        <authorList>
            <person name="Wang Y."/>
        </authorList>
    </citation>
    <scope>NUCLEOTIDE SEQUENCE</scope>
    <source>
        <strain evidence="6">WB101</strain>
    </source>
</reference>
<gene>
    <name evidence="6" type="ORF">L6773_14930</name>
</gene>
<accession>A0ABS9KGA7</accession>
<dbReference type="RefSeq" id="WP_237855231.1">
    <property type="nucleotide sequence ID" value="NZ_JAKLWS010000022.1"/>
</dbReference>
<evidence type="ECO:0000256" key="1">
    <source>
        <dbReference type="ARBA" id="ARBA00004127"/>
    </source>
</evidence>
<dbReference type="PANTHER" id="PTHR12714">
    <property type="entry name" value="PROTEIN-S ISOPRENYLCYSTEINE O-METHYLTRANSFERASE"/>
    <property type="match status" value="1"/>
</dbReference>
<dbReference type="Gene3D" id="1.20.120.1630">
    <property type="match status" value="1"/>
</dbReference>
<feature type="transmembrane region" description="Helical" evidence="5">
    <location>
        <begin position="7"/>
        <end position="25"/>
    </location>
</feature>
<evidence type="ECO:0000313" key="6">
    <source>
        <dbReference type="EMBL" id="MCG2589873.1"/>
    </source>
</evidence>
<dbReference type="EMBL" id="JAKLWS010000022">
    <property type="protein sequence ID" value="MCG2589873.1"/>
    <property type="molecule type" value="Genomic_DNA"/>
</dbReference>
<comment type="subcellular location">
    <subcellularLocation>
        <location evidence="1">Endomembrane system</location>
        <topology evidence="1">Multi-pass membrane protein</topology>
    </subcellularLocation>
</comment>
<proteinExistence type="predicted"/>
<keyword evidence="2 5" id="KW-0812">Transmembrane</keyword>
<dbReference type="InterPro" id="IPR007318">
    <property type="entry name" value="Phopholipid_MeTrfase"/>
</dbReference>
<evidence type="ECO:0000256" key="2">
    <source>
        <dbReference type="ARBA" id="ARBA00022692"/>
    </source>
</evidence>
<evidence type="ECO:0000256" key="5">
    <source>
        <dbReference type="SAM" id="Phobius"/>
    </source>
</evidence>
<keyword evidence="7" id="KW-1185">Reference proteome</keyword>
<feature type="transmembrane region" description="Helical" evidence="5">
    <location>
        <begin position="92"/>
        <end position="122"/>
    </location>
</feature>